<reference evidence="17" key="1">
    <citation type="journal article" date="2019" name="Int. J. Syst. Evol. Microbiol.">
        <title>The Global Catalogue of Microorganisms (GCM) 10K type strain sequencing project: providing services to taxonomists for standard genome sequencing and annotation.</title>
        <authorList>
            <consortium name="The Broad Institute Genomics Platform"/>
            <consortium name="The Broad Institute Genome Sequencing Center for Infectious Disease"/>
            <person name="Wu L."/>
            <person name="Ma J."/>
        </authorList>
    </citation>
    <scope>NUCLEOTIDE SEQUENCE [LARGE SCALE GENOMIC DNA]</scope>
    <source>
        <strain evidence="17">CGMCC 1.12404</strain>
    </source>
</reference>
<evidence type="ECO:0000256" key="5">
    <source>
        <dbReference type="ARBA" id="ARBA00022490"/>
    </source>
</evidence>
<dbReference type="InterPro" id="IPR006027">
    <property type="entry name" value="NusB_RsmB_TIM44"/>
</dbReference>
<evidence type="ECO:0000313" key="16">
    <source>
        <dbReference type="EMBL" id="GGA33099.1"/>
    </source>
</evidence>
<dbReference type="NCBIfam" id="NF011494">
    <property type="entry name" value="PRK14902.1"/>
    <property type="match status" value="1"/>
</dbReference>
<feature type="domain" description="SAM-dependent MTase RsmB/NOP-type" evidence="15">
    <location>
        <begin position="174"/>
        <end position="454"/>
    </location>
</feature>
<evidence type="ECO:0000256" key="11">
    <source>
        <dbReference type="ARBA" id="ARBA00030399"/>
    </source>
</evidence>
<dbReference type="CDD" id="cd00620">
    <property type="entry name" value="Methyltransferase_Sun"/>
    <property type="match status" value="1"/>
</dbReference>
<evidence type="ECO:0000256" key="2">
    <source>
        <dbReference type="ARBA" id="ARBA00004496"/>
    </source>
</evidence>
<dbReference type="InterPro" id="IPR018314">
    <property type="entry name" value="RsmB/NOL1/NOP2-like_CS"/>
</dbReference>
<dbReference type="Proteomes" id="UP000617979">
    <property type="component" value="Unassembled WGS sequence"/>
</dbReference>
<dbReference type="InterPro" id="IPR001678">
    <property type="entry name" value="MeTrfase_RsmB-F_NOP2_dom"/>
</dbReference>
<evidence type="ECO:0000256" key="3">
    <source>
        <dbReference type="ARBA" id="ARBA00007494"/>
    </source>
</evidence>
<comment type="catalytic activity">
    <reaction evidence="13">
        <text>cytidine(967) in 16S rRNA + S-adenosyl-L-methionine = 5-methylcytidine(967) in 16S rRNA + S-adenosyl-L-homocysteine + H(+)</text>
        <dbReference type="Rhea" id="RHEA:42748"/>
        <dbReference type="Rhea" id="RHEA-COMP:10219"/>
        <dbReference type="Rhea" id="RHEA-COMP:10220"/>
        <dbReference type="ChEBI" id="CHEBI:15378"/>
        <dbReference type="ChEBI" id="CHEBI:57856"/>
        <dbReference type="ChEBI" id="CHEBI:59789"/>
        <dbReference type="ChEBI" id="CHEBI:74483"/>
        <dbReference type="ChEBI" id="CHEBI:82748"/>
        <dbReference type="EC" id="2.1.1.176"/>
    </reaction>
</comment>
<feature type="binding site" evidence="14">
    <location>
        <position position="317"/>
    </location>
    <ligand>
        <name>S-adenosyl-L-methionine</name>
        <dbReference type="ChEBI" id="CHEBI:59789"/>
    </ligand>
</feature>
<evidence type="ECO:0000259" key="15">
    <source>
        <dbReference type="PROSITE" id="PS51686"/>
    </source>
</evidence>
<dbReference type="Gene3D" id="3.40.50.150">
    <property type="entry name" value="Vaccinia Virus protein VP39"/>
    <property type="match status" value="1"/>
</dbReference>
<dbReference type="GO" id="GO:0008168">
    <property type="term" value="F:methyltransferase activity"/>
    <property type="evidence" value="ECO:0007669"/>
    <property type="project" value="UniProtKB-KW"/>
</dbReference>
<gene>
    <name evidence="16" type="primary">sun</name>
    <name evidence="16" type="ORF">GCM10007416_02260</name>
</gene>
<evidence type="ECO:0000256" key="6">
    <source>
        <dbReference type="ARBA" id="ARBA00022552"/>
    </source>
</evidence>
<dbReference type="Pfam" id="PF01029">
    <property type="entry name" value="NusB"/>
    <property type="match status" value="1"/>
</dbReference>
<evidence type="ECO:0000256" key="1">
    <source>
        <dbReference type="ARBA" id="ARBA00002724"/>
    </source>
</evidence>
<dbReference type="Pfam" id="PF01189">
    <property type="entry name" value="Methyltr_RsmB-F"/>
    <property type="match status" value="1"/>
</dbReference>
<keyword evidence="9 14" id="KW-0949">S-adenosyl-L-methionine</keyword>
<proteinExistence type="inferred from homology"/>
<dbReference type="PROSITE" id="PS01153">
    <property type="entry name" value="NOL1_NOP2_SUN"/>
    <property type="match status" value="1"/>
</dbReference>
<evidence type="ECO:0000256" key="12">
    <source>
        <dbReference type="ARBA" id="ARBA00031088"/>
    </source>
</evidence>
<dbReference type="InterPro" id="IPR054728">
    <property type="entry name" value="RsmB-like_ferredoxin"/>
</dbReference>
<dbReference type="PROSITE" id="PS51686">
    <property type="entry name" value="SAM_MT_RSMB_NOP"/>
    <property type="match status" value="1"/>
</dbReference>
<comment type="caution">
    <text evidence="16">The sequence shown here is derived from an EMBL/GenBank/DDBJ whole genome shotgun (WGS) entry which is preliminary data.</text>
</comment>
<dbReference type="EC" id="2.1.1.176" evidence="4"/>
<keyword evidence="10 14" id="KW-0694">RNA-binding</keyword>
<evidence type="ECO:0000256" key="4">
    <source>
        <dbReference type="ARBA" id="ARBA00012140"/>
    </source>
</evidence>
<dbReference type="InterPro" id="IPR029063">
    <property type="entry name" value="SAM-dependent_MTases_sf"/>
</dbReference>
<feature type="binding site" evidence="14">
    <location>
        <position position="335"/>
    </location>
    <ligand>
        <name>S-adenosyl-L-methionine</name>
        <dbReference type="ChEBI" id="CHEBI:59789"/>
    </ligand>
</feature>
<dbReference type="Gene3D" id="1.10.940.10">
    <property type="entry name" value="NusB-like"/>
    <property type="match status" value="1"/>
</dbReference>
<protein>
    <recommendedName>
        <fullName evidence="4">16S rRNA (cytosine(967)-C(5))-methyltransferase</fullName>
        <ecNumber evidence="4">2.1.1.176</ecNumber>
    </recommendedName>
    <alternativeName>
        <fullName evidence="11">16S rRNA m5C967 methyltransferase</fullName>
    </alternativeName>
    <alternativeName>
        <fullName evidence="12">rRNA (cytosine-C(5)-)-methyltransferase RsmB</fullName>
    </alternativeName>
</protein>
<dbReference type="SUPFAM" id="SSF48013">
    <property type="entry name" value="NusB-like"/>
    <property type="match status" value="1"/>
</dbReference>
<keyword evidence="7 14" id="KW-0489">Methyltransferase</keyword>
<dbReference type="InterPro" id="IPR049560">
    <property type="entry name" value="MeTrfase_RsmB-F_NOP2_cat"/>
</dbReference>
<evidence type="ECO:0000256" key="9">
    <source>
        <dbReference type="ARBA" id="ARBA00022691"/>
    </source>
</evidence>
<comment type="subcellular location">
    <subcellularLocation>
        <location evidence="2">Cytoplasm</location>
    </subcellularLocation>
</comment>
<evidence type="ECO:0000256" key="14">
    <source>
        <dbReference type="PROSITE-ProRule" id="PRU01023"/>
    </source>
</evidence>
<keyword evidence="8 14" id="KW-0808">Transferase</keyword>
<dbReference type="Gene3D" id="3.30.70.1170">
    <property type="entry name" value="Sun protein, domain 3"/>
    <property type="match status" value="1"/>
</dbReference>
<dbReference type="Pfam" id="PF22458">
    <property type="entry name" value="RsmF-B_ferredox"/>
    <property type="match status" value="1"/>
</dbReference>
<name>A0ABQ1FYA6_9BACL</name>
<comment type="function">
    <text evidence="1">Specifically methylates the cytosine at position 967 (m5C967) of 16S rRNA.</text>
</comment>
<dbReference type="GO" id="GO:0032259">
    <property type="term" value="P:methylation"/>
    <property type="evidence" value="ECO:0007669"/>
    <property type="project" value="UniProtKB-KW"/>
</dbReference>
<keyword evidence="17" id="KW-1185">Reference proteome</keyword>
<dbReference type="RefSeq" id="WP_188428932.1">
    <property type="nucleotide sequence ID" value="NZ_BMEX01000001.1"/>
</dbReference>
<dbReference type="PRINTS" id="PR02008">
    <property type="entry name" value="RCMTFAMILY"/>
</dbReference>
<dbReference type="InterPro" id="IPR048019">
    <property type="entry name" value="RsmB-like_N"/>
</dbReference>
<dbReference type="PANTHER" id="PTHR22807">
    <property type="entry name" value="NOP2 YEAST -RELATED NOL1/NOP2/FMU SUN DOMAIN-CONTAINING"/>
    <property type="match status" value="1"/>
</dbReference>
<dbReference type="InterPro" id="IPR023267">
    <property type="entry name" value="RCMT"/>
</dbReference>
<feature type="binding site" evidence="14">
    <location>
        <begin position="266"/>
        <end position="272"/>
    </location>
    <ligand>
        <name>S-adenosyl-L-methionine</name>
        <dbReference type="ChEBI" id="CHEBI:59789"/>
    </ligand>
</feature>
<feature type="active site" description="Nucleophile" evidence="14">
    <location>
        <position position="388"/>
    </location>
</feature>
<keyword evidence="6" id="KW-0698">rRNA processing</keyword>
<dbReference type="InterPro" id="IPR035926">
    <property type="entry name" value="NusB-like_sf"/>
</dbReference>
<feature type="binding site" evidence="14">
    <location>
        <position position="290"/>
    </location>
    <ligand>
        <name>S-adenosyl-L-methionine</name>
        <dbReference type="ChEBI" id="CHEBI:59789"/>
    </ligand>
</feature>
<keyword evidence="5" id="KW-0963">Cytoplasm</keyword>
<dbReference type="PANTHER" id="PTHR22807:SF53">
    <property type="entry name" value="RIBOSOMAL RNA SMALL SUBUNIT METHYLTRANSFERASE B-RELATED"/>
    <property type="match status" value="1"/>
</dbReference>
<sequence length="460" mass="51870">MKRKDSARNVALDVLIAVEERGAYSNLLLNDRLNQSTLSPRDRGLATELVYGTLQRKNTLDWILNKLVRKGVHSLDLWVRHLLRLGIYQLRYLDRVPPQAAVHETVEIAKVRGHRGIPGLVNGVLRSYLRRCGREWLLPDSPETVTDLALVTSHPEWLVRRMVEVYGIKTARSVLKANNRPPGLSVRVNPLRGNRERVARLLQEENPQLTIRRSSVSGQGLILSGGGHPVSGRLFREGWFTVQDESSMLVTDLLAPRPGERVLDGCAAPGGKTGHLAERMENRGSLLACDVHPHKVKLIENQVRRLGLSMVEVRQADLRELPGTGEPQFDRVLLDAPCSGWGVIRRKPDIKWSKNLREVESLLRLQEQLLEAAARMVAPGGTLVYSTCTLEPRENQERMIAFLKKNPTFQADSTLVETLPAPVREKALTGDGWVQILPHHFESDGFFIARMIRENKQRQK</sequence>
<accession>A0ABQ1FYA6</accession>
<dbReference type="SUPFAM" id="SSF53335">
    <property type="entry name" value="S-adenosyl-L-methionine-dependent methyltransferases"/>
    <property type="match status" value="1"/>
</dbReference>
<organism evidence="16 17">
    <name type="scientific">Kroppenstedtia guangzhouensis</name>
    <dbReference type="NCBI Taxonomy" id="1274356"/>
    <lineage>
        <taxon>Bacteria</taxon>
        <taxon>Bacillati</taxon>
        <taxon>Bacillota</taxon>
        <taxon>Bacilli</taxon>
        <taxon>Bacillales</taxon>
        <taxon>Thermoactinomycetaceae</taxon>
        <taxon>Kroppenstedtia</taxon>
    </lineage>
</organism>
<evidence type="ECO:0000256" key="7">
    <source>
        <dbReference type="ARBA" id="ARBA00022603"/>
    </source>
</evidence>
<evidence type="ECO:0000313" key="17">
    <source>
        <dbReference type="Proteomes" id="UP000617979"/>
    </source>
</evidence>
<dbReference type="NCBIfam" id="TIGR00563">
    <property type="entry name" value="rsmB"/>
    <property type="match status" value="1"/>
</dbReference>
<evidence type="ECO:0000256" key="13">
    <source>
        <dbReference type="ARBA" id="ARBA00047283"/>
    </source>
</evidence>
<dbReference type="CDD" id="cd02440">
    <property type="entry name" value="AdoMet_MTases"/>
    <property type="match status" value="1"/>
</dbReference>
<comment type="similarity">
    <text evidence="3 14">Belongs to the class I-like SAM-binding methyltransferase superfamily. RsmB/NOP family.</text>
</comment>
<dbReference type="InterPro" id="IPR004573">
    <property type="entry name" value="rRNA_ssu_MeTfrase_B"/>
</dbReference>
<dbReference type="EMBL" id="BMEX01000001">
    <property type="protein sequence ID" value="GGA33099.1"/>
    <property type="molecule type" value="Genomic_DNA"/>
</dbReference>
<evidence type="ECO:0000256" key="8">
    <source>
        <dbReference type="ARBA" id="ARBA00022679"/>
    </source>
</evidence>
<evidence type="ECO:0000256" key="10">
    <source>
        <dbReference type="ARBA" id="ARBA00022884"/>
    </source>
</evidence>